<sequence length="289" mass="30318">MTHDTANNSDIALIEFKGTTLPVLAITLRSLDLQELTNAGSTLFGEGAFFDDDLAVLDLSQVITWPEDIAWSLIVQLLTSHGLRVLGVTRANPDLTASAARAGLPLLALSAGRSAKPAPVAKKASAPDPELDKIPASLRKKPAPETAPVGSAGPDKSEPEESLLDNPGTLIIDRPLRSGQQVYARGGDLVILAAVNPGAEVIADGNIHVYAPLRGRALAGARGNAQARILTTVFAAELVSIAGIYRTFEDGVPAKLANQPVQVRLAQEPAISANTGLKSRLEIDILRVD</sequence>
<evidence type="ECO:0000256" key="7">
    <source>
        <dbReference type="SAM" id="MobiDB-lite"/>
    </source>
</evidence>
<dbReference type="InterPro" id="IPR005526">
    <property type="entry name" value="Septum_form_inhib_MinC_C"/>
</dbReference>
<dbReference type="Gene3D" id="2.160.20.70">
    <property type="match status" value="1"/>
</dbReference>
<evidence type="ECO:0000256" key="6">
    <source>
        <dbReference type="HAMAP-Rule" id="MF_00267"/>
    </source>
</evidence>
<evidence type="ECO:0000256" key="3">
    <source>
        <dbReference type="ARBA" id="ARBA00023210"/>
    </source>
</evidence>
<dbReference type="HAMAP" id="MF_00267">
    <property type="entry name" value="MinC"/>
    <property type="match status" value="1"/>
</dbReference>
<dbReference type="GO" id="GO:0051302">
    <property type="term" value="P:regulation of cell division"/>
    <property type="evidence" value="ECO:0007669"/>
    <property type="project" value="InterPro"/>
</dbReference>
<proteinExistence type="inferred from homology"/>
<reference evidence="11" key="1">
    <citation type="submission" date="2020-01" db="EMBL/GenBank/DDBJ databases">
        <title>Phosphoaccumulans saitamaens gen. nov., sp. nov., a polyphosphate accumulating bacterium isolated from surface river water.</title>
        <authorList>
            <person name="Watanabe K."/>
            <person name="Suda W."/>
        </authorList>
    </citation>
    <scope>NUCLEOTIDE SEQUENCE [LARGE SCALE GENOMIC DNA]</scope>
    <source>
        <strain evidence="11">ICHIAU1</strain>
    </source>
</reference>
<dbReference type="PANTHER" id="PTHR34108">
    <property type="entry name" value="SEPTUM SITE-DETERMINING PROTEIN MINC"/>
    <property type="match status" value="1"/>
</dbReference>
<dbReference type="SUPFAM" id="SSF63848">
    <property type="entry name" value="Cell-division inhibitor MinC, C-terminal domain"/>
    <property type="match status" value="1"/>
</dbReference>
<evidence type="ECO:0000256" key="2">
    <source>
        <dbReference type="ARBA" id="ARBA00022618"/>
    </source>
</evidence>
<dbReference type="RefSeq" id="WP_162050258.1">
    <property type="nucleotide sequence ID" value="NZ_AP019011.1"/>
</dbReference>
<accession>A0A679I885</accession>
<dbReference type="Pfam" id="PF05209">
    <property type="entry name" value="MinC_N"/>
    <property type="match status" value="1"/>
</dbReference>
<comment type="function">
    <text evidence="5 6">Cell division inhibitor that blocks the formation of polar Z ring septums. Rapidly oscillates between the poles of the cell to destabilize FtsZ filaments that have formed before they mature into polar Z rings. Prevents FtsZ polymerization.</text>
</comment>
<evidence type="ECO:0000256" key="5">
    <source>
        <dbReference type="ARBA" id="ARBA00025606"/>
    </source>
</evidence>
<gene>
    <name evidence="6 10" type="primary">minC</name>
    <name evidence="10" type="ORF">ICHIAU1_12690</name>
</gene>
<feature type="compositionally biased region" description="Low complexity" evidence="7">
    <location>
        <begin position="118"/>
        <end position="127"/>
    </location>
</feature>
<evidence type="ECO:0000256" key="1">
    <source>
        <dbReference type="ARBA" id="ARBA00006291"/>
    </source>
</evidence>
<evidence type="ECO:0000313" key="10">
    <source>
        <dbReference type="EMBL" id="BBU68986.1"/>
    </source>
</evidence>
<keyword evidence="11" id="KW-1185">Reference proteome</keyword>
<name>A0A679I885_9RHOO</name>
<feature type="domain" description="Septum formation inhibitor MinC C-terminal" evidence="8">
    <location>
        <begin position="171"/>
        <end position="268"/>
    </location>
</feature>
<evidence type="ECO:0000259" key="8">
    <source>
        <dbReference type="Pfam" id="PF03775"/>
    </source>
</evidence>
<dbReference type="OrthoDB" id="9794530at2"/>
<dbReference type="GO" id="GO:0000917">
    <property type="term" value="P:division septum assembly"/>
    <property type="evidence" value="ECO:0007669"/>
    <property type="project" value="UniProtKB-KW"/>
</dbReference>
<dbReference type="InterPro" id="IPR016098">
    <property type="entry name" value="CAP/MinC_C"/>
</dbReference>
<evidence type="ECO:0000313" key="11">
    <source>
        <dbReference type="Proteomes" id="UP000463961"/>
    </source>
</evidence>
<keyword evidence="3 6" id="KW-0717">Septation</keyword>
<keyword evidence="4 6" id="KW-0131">Cell cycle</keyword>
<feature type="domain" description="Septum formation inhibitor MinC N-terminal" evidence="9">
    <location>
        <begin position="14"/>
        <end position="85"/>
    </location>
</feature>
<evidence type="ECO:0000256" key="4">
    <source>
        <dbReference type="ARBA" id="ARBA00023306"/>
    </source>
</evidence>
<dbReference type="EMBL" id="AP022345">
    <property type="protein sequence ID" value="BBU68986.1"/>
    <property type="molecule type" value="Genomic_DNA"/>
</dbReference>
<feature type="region of interest" description="Disordered" evidence="7">
    <location>
        <begin position="118"/>
        <end position="167"/>
    </location>
</feature>
<organism evidence="10 11">
    <name type="scientific">Fluviibacter phosphoraccumulans</name>
    <dbReference type="NCBI Taxonomy" id="1751046"/>
    <lineage>
        <taxon>Bacteria</taxon>
        <taxon>Pseudomonadati</taxon>
        <taxon>Pseudomonadota</taxon>
        <taxon>Betaproteobacteria</taxon>
        <taxon>Rhodocyclales</taxon>
        <taxon>Fluviibacteraceae</taxon>
        <taxon>Fluviibacter</taxon>
    </lineage>
</organism>
<evidence type="ECO:0000259" key="9">
    <source>
        <dbReference type="Pfam" id="PF05209"/>
    </source>
</evidence>
<dbReference type="InterPro" id="IPR007874">
    <property type="entry name" value="MinC_N"/>
</dbReference>
<dbReference type="Pfam" id="PF03775">
    <property type="entry name" value="MinC_C"/>
    <property type="match status" value="1"/>
</dbReference>
<dbReference type="Proteomes" id="UP000463961">
    <property type="component" value="Chromosome"/>
</dbReference>
<comment type="similarity">
    <text evidence="1 6">Belongs to the MinC family.</text>
</comment>
<dbReference type="AlphaFoldDB" id="A0A679I885"/>
<dbReference type="Gene3D" id="3.30.70.260">
    <property type="match status" value="1"/>
</dbReference>
<dbReference type="NCBIfam" id="TIGR01222">
    <property type="entry name" value="minC"/>
    <property type="match status" value="1"/>
</dbReference>
<dbReference type="GO" id="GO:1901891">
    <property type="term" value="P:regulation of cell septum assembly"/>
    <property type="evidence" value="ECO:0007669"/>
    <property type="project" value="InterPro"/>
</dbReference>
<dbReference type="PANTHER" id="PTHR34108:SF1">
    <property type="entry name" value="SEPTUM SITE-DETERMINING PROTEIN MINC"/>
    <property type="match status" value="1"/>
</dbReference>
<dbReference type="GO" id="GO:0000902">
    <property type="term" value="P:cell morphogenesis"/>
    <property type="evidence" value="ECO:0007669"/>
    <property type="project" value="InterPro"/>
</dbReference>
<dbReference type="InterPro" id="IPR013033">
    <property type="entry name" value="MinC"/>
</dbReference>
<protein>
    <recommendedName>
        <fullName evidence="6">Probable septum site-determining protein MinC</fullName>
    </recommendedName>
</protein>
<comment type="subunit">
    <text evidence="6">Interacts with MinD and FtsZ.</text>
</comment>
<keyword evidence="2 6" id="KW-0132">Cell division</keyword>
<dbReference type="InterPro" id="IPR036145">
    <property type="entry name" value="MinC_C_sf"/>
</dbReference>